<accession>A0A8X6FV10</accession>
<dbReference type="InterPro" id="IPR008974">
    <property type="entry name" value="TRAF-like"/>
</dbReference>
<protein>
    <submittedName>
        <fullName evidence="1">TD and POZ domain-containing protein 1</fullName>
    </submittedName>
</protein>
<proteinExistence type="predicted"/>
<dbReference type="AlphaFoldDB" id="A0A8X6FV10"/>
<sequence length="228" mass="27065">MSGENSDEEYEFIMGWNIENYLYCWHGEELYSPLFTVTSMENTKWRLSLLLGGDIKKNSIRCYLNREKDDGPESIEVYYVLEILGSDGSVLEKKKETKKEFSIDDYGDDSLYVERTRVLQFEEKHFFPLSTLTVCCKVRRCENRSQERVQMFAKTVINFEKMSSIWDIKQFGSLELEQRIPFVMKSMSKEELMKLNLFLCEGRHSDEIIFIDLNWMNEKMNISTLKCF</sequence>
<organism evidence="1 2">
    <name type="scientific">Trichonephila clavata</name>
    <name type="common">Joro spider</name>
    <name type="synonym">Nephila clavata</name>
    <dbReference type="NCBI Taxonomy" id="2740835"/>
    <lineage>
        <taxon>Eukaryota</taxon>
        <taxon>Metazoa</taxon>
        <taxon>Ecdysozoa</taxon>
        <taxon>Arthropoda</taxon>
        <taxon>Chelicerata</taxon>
        <taxon>Arachnida</taxon>
        <taxon>Araneae</taxon>
        <taxon>Araneomorphae</taxon>
        <taxon>Entelegynae</taxon>
        <taxon>Araneoidea</taxon>
        <taxon>Nephilidae</taxon>
        <taxon>Trichonephila</taxon>
    </lineage>
</organism>
<gene>
    <name evidence="1" type="primary">Tdpoz1_29</name>
    <name evidence="1" type="ORF">TNCT_124521</name>
</gene>
<name>A0A8X6FV10_TRICU</name>
<dbReference type="Proteomes" id="UP000887116">
    <property type="component" value="Unassembled WGS sequence"/>
</dbReference>
<dbReference type="EMBL" id="BMAO01033392">
    <property type="protein sequence ID" value="GFQ89228.1"/>
    <property type="molecule type" value="Genomic_DNA"/>
</dbReference>
<dbReference type="Gene3D" id="2.60.210.10">
    <property type="entry name" value="Apoptosis, Tumor Necrosis Factor Receptor Associated Protein 2, Chain A"/>
    <property type="match status" value="1"/>
</dbReference>
<reference evidence="1" key="1">
    <citation type="submission" date="2020-07" db="EMBL/GenBank/DDBJ databases">
        <title>Multicomponent nature underlies the extraordinary mechanical properties of spider dragline silk.</title>
        <authorList>
            <person name="Kono N."/>
            <person name="Nakamura H."/>
            <person name="Mori M."/>
            <person name="Yoshida Y."/>
            <person name="Ohtoshi R."/>
            <person name="Malay A.D."/>
            <person name="Moran D.A.P."/>
            <person name="Tomita M."/>
            <person name="Numata K."/>
            <person name="Arakawa K."/>
        </authorList>
    </citation>
    <scope>NUCLEOTIDE SEQUENCE</scope>
</reference>
<evidence type="ECO:0000313" key="2">
    <source>
        <dbReference type="Proteomes" id="UP000887116"/>
    </source>
</evidence>
<comment type="caution">
    <text evidence="1">The sequence shown here is derived from an EMBL/GenBank/DDBJ whole genome shotgun (WGS) entry which is preliminary data.</text>
</comment>
<keyword evidence="2" id="KW-1185">Reference proteome</keyword>
<dbReference type="SUPFAM" id="SSF49599">
    <property type="entry name" value="TRAF domain-like"/>
    <property type="match status" value="1"/>
</dbReference>
<evidence type="ECO:0000313" key="1">
    <source>
        <dbReference type="EMBL" id="GFQ89228.1"/>
    </source>
</evidence>